<evidence type="ECO:0000256" key="1">
    <source>
        <dbReference type="SAM" id="Coils"/>
    </source>
</evidence>
<feature type="coiled-coil region" evidence="1">
    <location>
        <begin position="23"/>
        <end position="58"/>
    </location>
</feature>
<sequence length="131" mass="15749">MEEVMTLLRKIQMELDEQKIMILKSAENVTERTTENVNKILEEKFQILDGKYEQLKGRVEYQEKRLYFLEKEARQRNIVFYGIEESEKSYFDLETAIIDFIDNNFSKKLERRDVQAAKRLGKKGEDLIQYL</sequence>
<name>A0A0L7L326_OPEBR</name>
<gene>
    <name evidence="2" type="ORF">OBRU01_16591</name>
</gene>
<keyword evidence="2" id="KW-0695">RNA-directed DNA polymerase</keyword>
<keyword evidence="2" id="KW-0378">Hydrolase</keyword>
<keyword evidence="2" id="KW-0808">Transferase</keyword>
<comment type="caution">
    <text evidence="2">The sequence shown here is derived from an EMBL/GenBank/DDBJ whole genome shotgun (WGS) entry which is preliminary data.</text>
</comment>
<dbReference type="GO" id="GO:0003964">
    <property type="term" value="F:RNA-directed DNA polymerase activity"/>
    <property type="evidence" value="ECO:0007669"/>
    <property type="project" value="UniProtKB-KW"/>
</dbReference>
<accession>A0A0L7L326</accession>
<keyword evidence="2" id="KW-0548">Nucleotidyltransferase</keyword>
<proteinExistence type="predicted"/>
<dbReference type="EMBL" id="JTDY01003329">
    <property type="protein sequence ID" value="KOB69721.1"/>
    <property type="molecule type" value="Genomic_DNA"/>
</dbReference>
<dbReference type="GO" id="GO:0004519">
    <property type="term" value="F:endonuclease activity"/>
    <property type="evidence" value="ECO:0007669"/>
    <property type="project" value="UniProtKB-KW"/>
</dbReference>
<keyword evidence="2" id="KW-0540">Nuclease</keyword>
<reference evidence="2 3" key="1">
    <citation type="journal article" date="2015" name="Genome Biol. Evol.">
        <title>The genome of winter moth (Operophtera brumata) provides a genomic perspective on sexual dimorphism and phenology.</title>
        <authorList>
            <person name="Derks M.F."/>
            <person name="Smit S."/>
            <person name="Salis L."/>
            <person name="Schijlen E."/>
            <person name="Bossers A."/>
            <person name="Mateman C."/>
            <person name="Pijl A.S."/>
            <person name="de Ridder D."/>
            <person name="Groenen M.A."/>
            <person name="Visser M.E."/>
            <person name="Megens H.J."/>
        </authorList>
    </citation>
    <scope>NUCLEOTIDE SEQUENCE [LARGE SCALE GENOMIC DNA]</scope>
    <source>
        <strain evidence="2">WM2013NL</strain>
        <tissue evidence="2">Head and thorax</tissue>
    </source>
</reference>
<evidence type="ECO:0000313" key="3">
    <source>
        <dbReference type="Proteomes" id="UP000037510"/>
    </source>
</evidence>
<dbReference type="Proteomes" id="UP000037510">
    <property type="component" value="Unassembled WGS sequence"/>
</dbReference>
<keyword evidence="3" id="KW-1185">Reference proteome</keyword>
<organism evidence="2 3">
    <name type="scientific">Operophtera brumata</name>
    <name type="common">Winter moth</name>
    <name type="synonym">Phalaena brumata</name>
    <dbReference type="NCBI Taxonomy" id="104452"/>
    <lineage>
        <taxon>Eukaryota</taxon>
        <taxon>Metazoa</taxon>
        <taxon>Ecdysozoa</taxon>
        <taxon>Arthropoda</taxon>
        <taxon>Hexapoda</taxon>
        <taxon>Insecta</taxon>
        <taxon>Pterygota</taxon>
        <taxon>Neoptera</taxon>
        <taxon>Endopterygota</taxon>
        <taxon>Lepidoptera</taxon>
        <taxon>Glossata</taxon>
        <taxon>Ditrysia</taxon>
        <taxon>Geometroidea</taxon>
        <taxon>Geometridae</taxon>
        <taxon>Larentiinae</taxon>
        <taxon>Operophtera</taxon>
    </lineage>
</organism>
<keyword evidence="2" id="KW-0255">Endonuclease</keyword>
<evidence type="ECO:0000313" key="2">
    <source>
        <dbReference type="EMBL" id="KOB69721.1"/>
    </source>
</evidence>
<dbReference type="AlphaFoldDB" id="A0A0L7L326"/>
<keyword evidence="1" id="KW-0175">Coiled coil</keyword>
<protein>
    <submittedName>
        <fullName evidence="2">Endonuclease-reverse transcriptase</fullName>
    </submittedName>
</protein>